<evidence type="ECO:0000313" key="2">
    <source>
        <dbReference type="EMBL" id="BBH42968.1"/>
    </source>
</evidence>
<dbReference type="AlphaFoldDB" id="A0A455REV6"/>
<dbReference type="EMBL" id="AP019310">
    <property type="protein sequence ID" value="BBH42968.1"/>
    <property type="molecule type" value="Genomic_DNA"/>
</dbReference>
<keyword evidence="2" id="KW-0496">Mitochondrion</keyword>
<geneLocation type="mitochondrion" evidence="2"/>
<keyword evidence="1" id="KW-0812">Transmembrane</keyword>
<proteinExistence type="predicted"/>
<keyword evidence="1" id="KW-1133">Transmembrane helix</keyword>
<sequence length="109" mass="11888">MFLTLPSWSTPFESFLPTFHIPNSLGDMECRISILPFPLSLFGSTNPLTKGCASQLTLRKPLPPFWTGYAFGAVLLLVGTTAVSQIATHCGTFQSHLSALHLRSIPPSR</sequence>
<keyword evidence="1" id="KW-0472">Membrane</keyword>
<reference evidence="2" key="1">
    <citation type="journal article" date="2019" name="Sci. Rep.">
        <title>Horizontally-acquired genetic elements in the mitochondrial genome of a centrohelid Marophrys sp. SRT127.</title>
        <authorList>
            <person name="Nishimura Y."/>
            <person name="Shiratori T."/>
            <person name="Ishida K."/>
            <person name="Hashimoto T."/>
            <person name="Ohkuma M."/>
            <person name="Inagaki Y."/>
        </authorList>
    </citation>
    <scope>NUCLEOTIDE SEQUENCE</scope>
    <source>
        <strain evidence="2">SRT127</strain>
    </source>
</reference>
<organism evidence="2">
    <name type="scientific">Marophrys sp. SRT127</name>
    <dbReference type="NCBI Taxonomy" id="2488311"/>
    <lineage>
        <taxon>Eukaryota</taxon>
        <taxon>Haptista</taxon>
        <taxon>Centroplasthelida</taxon>
        <taxon>Panacanthocystida</taxon>
        <taxon>Acanthocystida</taxon>
        <taxon>Marophrys</taxon>
    </lineage>
</organism>
<accession>A0A455REV6</accession>
<name>A0A455REV6_9EUKA</name>
<evidence type="ECO:0000256" key="1">
    <source>
        <dbReference type="SAM" id="Phobius"/>
    </source>
</evidence>
<protein>
    <submittedName>
        <fullName evidence="2">Uncharacterized protein</fullName>
    </submittedName>
</protein>
<feature type="transmembrane region" description="Helical" evidence="1">
    <location>
        <begin position="66"/>
        <end position="87"/>
    </location>
</feature>